<feature type="signal peptide" evidence="1">
    <location>
        <begin position="1"/>
        <end position="19"/>
    </location>
</feature>
<protein>
    <recommendedName>
        <fullName evidence="4">Peptidoglycan peptidase</fullName>
    </recommendedName>
</protein>
<evidence type="ECO:0000313" key="3">
    <source>
        <dbReference type="Proteomes" id="UP000241193"/>
    </source>
</evidence>
<dbReference type="Gene3D" id="3.90.1720.10">
    <property type="entry name" value="endopeptidase domain like (from Nostoc punctiforme)"/>
    <property type="match status" value="1"/>
</dbReference>
<evidence type="ECO:0000256" key="1">
    <source>
        <dbReference type="SAM" id="SignalP"/>
    </source>
</evidence>
<proteinExistence type="predicted"/>
<dbReference type="AlphaFoldDB" id="A0A2T4IHB6"/>
<organism evidence="2 3">
    <name type="scientific">Pseudothauera lacus</name>
    <dbReference type="NCBI Taxonomy" id="2136175"/>
    <lineage>
        <taxon>Bacteria</taxon>
        <taxon>Pseudomonadati</taxon>
        <taxon>Pseudomonadota</taxon>
        <taxon>Betaproteobacteria</taxon>
        <taxon>Rhodocyclales</taxon>
        <taxon>Zoogloeaceae</taxon>
        <taxon>Pseudothauera</taxon>
    </lineage>
</organism>
<reference evidence="2 3" key="1">
    <citation type="submission" date="2018-03" db="EMBL/GenBank/DDBJ databases">
        <authorList>
            <person name="Keele B.F."/>
        </authorList>
    </citation>
    <scope>NUCLEOTIDE SEQUENCE [LARGE SCALE GENOMIC DNA]</scope>
    <source>
        <strain evidence="2 3">D20</strain>
    </source>
</reference>
<gene>
    <name evidence="2" type="ORF">C8261_06445</name>
</gene>
<evidence type="ECO:0000313" key="2">
    <source>
        <dbReference type="EMBL" id="PTD97160.1"/>
    </source>
</evidence>
<accession>A0A2T4IHB6</accession>
<evidence type="ECO:0008006" key="4">
    <source>
        <dbReference type="Google" id="ProtNLM"/>
    </source>
</evidence>
<reference evidence="2 3" key="2">
    <citation type="submission" date="2018-04" db="EMBL/GenBank/DDBJ databases">
        <title>Thauera lacus sp. nov., isolated from an saline lake in Inner Mongolia, China.</title>
        <authorList>
            <person name="Liang Q.-Y."/>
        </authorList>
    </citation>
    <scope>NUCLEOTIDE SEQUENCE [LARGE SCALE GENOMIC DNA]</scope>
    <source>
        <strain evidence="2 3">D20</strain>
    </source>
</reference>
<keyword evidence="1" id="KW-0732">Signal</keyword>
<dbReference type="NCBIfam" id="NF007458">
    <property type="entry name" value="PRK10030.1"/>
    <property type="match status" value="1"/>
</dbReference>
<dbReference type="Proteomes" id="UP000241193">
    <property type="component" value="Unassembled WGS sequence"/>
</dbReference>
<dbReference type="InterPro" id="IPR038765">
    <property type="entry name" value="Papain-like_cys_pep_sf"/>
</dbReference>
<sequence>MVRLLLISLLFILAPACHAAGAYQARGGDIIFHTSRSAQSLAVQKATASPYSHMGMVFIRDGQALVLEAVEPVKFTPLADWVRRGEGGRFVVRRLVDAGQVLTAAALQRLLAEGEALLGRPYDLYFEWSDERVYCSELVWKVYQRALGIEIGALQTISEFDLSHPAVQAKIRERWPGQPPADEQVISPAAMFASDRLVTVYEN</sequence>
<feature type="chain" id="PRO_5015734817" description="Peptidoglycan peptidase" evidence="1">
    <location>
        <begin position="20"/>
        <end position="203"/>
    </location>
</feature>
<dbReference type="EMBL" id="PZKC01000004">
    <property type="protein sequence ID" value="PTD97160.1"/>
    <property type="molecule type" value="Genomic_DNA"/>
</dbReference>
<comment type="caution">
    <text evidence="2">The sequence shown here is derived from an EMBL/GenBank/DDBJ whole genome shotgun (WGS) entry which is preliminary data.</text>
</comment>
<dbReference type="OrthoDB" id="195541at2"/>
<name>A0A2T4IHB6_9RHOO</name>
<dbReference type="Pfam" id="PF05708">
    <property type="entry name" value="Peptidase_C92"/>
    <property type="match status" value="1"/>
</dbReference>
<keyword evidence="3" id="KW-1185">Reference proteome</keyword>
<dbReference type="InterPro" id="IPR024453">
    <property type="entry name" value="Peptidase_C92"/>
</dbReference>
<dbReference type="SUPFAM" id="SSF54001">
    <property type="entry name" value="Cysteine proteinases"/>
    <property type="match status" value="1"/>
</dbReference>